<evidence type="ECO:0000313" key="3">
    <source>
        <dbReference type="Proteomes" id="UP000007819"/>
    </source>
</evidence>
<evidence type="ECO:0000313" key="2">
    <source>
        <dbReference type="EnsemblMetazoa" id="XP_016658340.1"/>
    </source>
</evidence>
<organism evidence="2 3">
    <name type="scientific">Acyrthosiphon pisum</name>
    <name type="common">Pea aphid</name>
    <dbReference type="NCBI Taxonomy" id="7029"/>
    <lineage>
        <taxon>Eukaryota</taxon>
        <taxon>Metazoa</taxon>
        <taxon>Ecdysozoa</taxon>
        <taxon>Arthropoda</taxon>
        <taxon>Hexapoda</taxon>
        <taxon>Insecta</taxon>
        <taxon>Pterygota</taxon>
        <taxon>Neoptera</taxon>
        <taxon>Paraneoptera</taxon>
        <taxon>Hemiptera</taxon>
        <taxon>Sternorrhyncha</taxon>
        <taxon>Aphidomorpha</taxon>
        <taxon>Aphidoidea</taxon>
        <taxon>Aphididae</taxon>
        <taxon>Macrosiphini</taxon>
        <taxon>Acyrthosiphon</taxon>
    </lineage>
</organism>
<reference evidence="3" key="1">
    <citation type="submission" date="2010-06" db="EMBL/GenBank/DDBJ databases">
        <authorList>
            <person name="Jiang H."/>
            <person name="Abraham K."/>
            <person name="Ali S."/>
            <person name="Alsbrooks S.L."/>
            <person name="Anim B.N."/>
            <person name="Anosike U.S."/>
            <person name="Attaway T."/>
            <person name="Bandaranaike D.P."/>
            <person name="Battles P.K."/>
            <person name="Bell S.N."/>
            <person name="Bell A.V."/>
            <person name="Beltran B."/>
            <person name="Bickham C."/>
            <person name="Bustamante Y."/>
            <person name="Caleb T."/>
            <person name="Canada A."/>
            <person name="Cardenas V."/>
            <person name="Carter K."/>
            <person name="Chacko J."/>
            <person name="Chandrabose M.N."/>
            <person name="Chavez D."/>
            <person name="Chavez A."/>
            <person name="Chen L."/>
            <person name="Chu H.-S."/>
            <person name="Claassen K.J."/>
            <person name="Cockrell R."/>
            <person name="Collins M."/>
            <person name="Cooper J.A."/>
            <person name="Cree A."/>
            <person name="Curry S.M."/>
            <person name="Da Y."/>
            <person name="Dao M.D."/>
            <person name="Das B."/>
            <person name="Davila M.-L."/>
            <person name="Davy-Carroll L."/>
            <person name="Denson S."/>
            <person name="Dinh H."/>
            <person name="Ebong V.E."/>
            <person name="Edwards J.R."/>
            <person name="Egan A."/>
            <person name="El-Daye J."/>
            <person name="Escobedo L."/>
            <person name="Fernandez S."/>
            <person name="Fernando P.R."/>
            <person name="Flagg N."/>
            <person name="Forbes L.D."/>
            <person name="Fowler R.G."/>
            <person name="Fu Q."/>
            <person name="Gabisi R.A."/>
            <person name="Ganer J."/>
            <person name="Garbino Pronczuk A."/>
            <person name="Garcia R.M."/>
            <person name="Garner T."/>
            <person name="Garrett T.E."/>
            <person name="Gonzalez D.A."/>
            <person name="Hamid H."/>
            <person name="Hawkins E.S."/>
            <person name="Hirani K."/>
            <person name="Hogues M.E."/>
            <person name="Hollins B."/>
            <person name="Hsiao C.-H."/>
            <person name="Jabil R."/>
            <person name="James M.L."/>
            <person name="Jhangiani S.N."/>
            <person name="Johnson B."/>
            <person name="Johnson Q."/>
            <person name="Joshi V."/>
            <person name="Kalu J.B."/>
            <person name="Kam C."/>
            <person name="Kashfia A."/>
            <person name="Keebler J."/>
            <person name="Kisamo H."/>
            <person name="Kovar C.L."/>
            <person name="Lago L.A."/>
            <person name="Lai C.-Y."/>
            <person name="Laidlaw J."/>
            <person name="Lara F."/>
            <person name="Le T.-K."/>
            <person name="Lee S.L."/>
            <person name="Legall F.H."/>
            <person name="Lemon S.J."/>
            <person name="Lewis L.R."/>
            <person name="Li B."/>
            <person name="Liu Y."/>
            <person name="Liu Y.-S."/>
            <person name="Lopez J."/>
            <person name="Lozado R.J."/>
            <person name="Lu J."/>
            <person name="Madu R.C."/>
            <person name="Maheshwari M."/>
            <person name="Maheshwari R."/>
            <person name="Malloy K."/>
            <person name="Martinez E."/>
            <person name="Mathew T."/>
            <person name="Mercado I.C."/>
            <person name="Mercado C."/>
            <person name="Meyer B."/>
            <person name="Montgomery K."/>
            <person name="Morgan M.B."/>
            <person name="Munidasa M."/>
            <person name="Nazareth L.V."/>
            <person name="Nelson J."/>
            <person name="Ng B.M."/>
            <person name="Nguyen N.B."/>
            <person name="Nguyen P.Q."/>
            <person name="Nguyen T."/>
            <person name="Obregon M."/>
            <person name="Okwuonu G.O."/>
            <person name="Onwere C.G."/>
            <person name="Orozco G."/>
            <person name="Parra A."/>
            <person name="Patel S."/>
            <person name="Patil S."/>
            <person name="Perez A."/>
            <person name="Perez Y."/>
            <person name="Pham C."/>
            <person name="Primus E.L."/>
            <person name="Pu L.-L."/>
            <person name="Puazo M."/>
            <person name="Qin X."/>
            <person name="Quiroz J.B."/>
            <person name="Reese J."/>
            <person name="Richards S."/>
            <person name="Rives C.M."/>
            <person name="Robberts R."/>
            <person name="Ruiz S.J."/>
            <person name="Ruiz M.J."/>
            <person name="Santibanez J."/>
            <person name="Schneider B.W."/>
            <person name="Sisson I."/>
            <person name="Smith M."/>
            <person name="Sodergren E."/>
            <person name="Song X.-Z."/>
            <person name="Song B.B."/>
            <person name="Summersgill H."/>
            <person name="Thelus R."/>
            <person name="Thornton R.D."/>
            <person name="Trejos Z.Y."/>
            <person name="Usmani K."/>
            <person name="Vattathil S."/>
            <person name="Villasana D."/>
            <person name="Walker D.L."/>
            <person name="Wang S."/>
            <person name="Wang K."/>
            <person name="White C.S."/>
            <person name="Williams A.C."/>
            <person name="Williamson J."/>
            <person name="Wilson K."/>
            <person name="Woghiren I.O."/>
            <person name="Woodworth J.R."/>
            <person name="Worley K.C."/>
            <person name="Wright R.A."/>
            <person name="Wu W."/>
            <person name="Young L."/>
            <person name="Zhang L."/>
            <person name="Zhang J."/>
            <person name="Zhu Y."/>
            <person name="Muzny D.M."/>
            <person name="Weinstock G."/>
            <person name="Gibbs R.A."/>
        </authorList>
    </citation>
    <scope>NUCLEOTIDE SEQUENCE [LARGE SCALE GENOMIC DNA]</scope>
    <source>
        <strain evidence="3">LSR1</strain>
    </source>
</reference>
<name>A0A8R2H4P0_ACYPI</name>
<dbReference type="EnsemblMetazoa" id="XM_016802851.1">
    <property type="protein sequence ID" value="XP_016658340.1"/>
    <property type="gene ID" value="LOC107883222"/>
</dbReference>
<dbReference type="Proteomes" id="UP000007819">
    <property type="component" value="Chromosome X"/>
</dbReference>
<dbReference type="OrthoDB" id="6609212at2759"/>
<keyword evidence="1" id="KW-0732">Signal</keyword>
<evidence type="ECO:0000256" key="1">
    <source>
        <dbReference type="SAM" id="SignalP"/>
    </source>
</evidence>
<accession>A0A8R2H4P0</accession>
<keyword evidence="3" id="KW-1185">Reference proteome</keyword>
<dbReference type="GeneID" id="107883222"/>
<feature type="signal peptide" evidence="1">
    <location>
        <begin position="1"/>
        <end position="16"/>
    </location>
</feature>
<protein>
    <submittedName>
        <fullName evidence="2">Uncharacterized protein</fullName>
    </submittedName>
</protein>
<sequence>MKCLFYLLVFVTIVISDTPSKPLFLPQLPVGEYKINILALIRCELSTDELKFNYHLSKTSVNTTEIKGNTTLIEPLDDSFNVEINLAVKDSVGGWRDNAHIFKTPKACSSLKMWAGKFWKPLMETIGMHNHNCPIPAVCII</sequence>
<dbReference type="AlphaFoldDB" id="A0A8R2H4P0"/>
<dbReference type="KEGG" id="api:107883222"/>
<reference evidence="2" key="2">
    <citation type="submission" date="2022-06" db="UniProtKB">
        <authorList>
            <consortium name="EnsemblMetazoa"/>
        </authorList>
    </citation>
    <scope>IDENTIFICATION</scope>
</reference>
<feature type="chain" id="PRO_5035890844" evidence="1">
    <location>
        <begin position="17"/>
        <end position="141"/>
    </location>
</feature>
<proteinExistence type="predicted"/>
<dbReference type="RefSeq" id="XP_016658340.1">
    <property type="nucleotide sequence ID" value="XM_016802851.1"/>
</dbReference>